<protein>
    <submittedName>
        <fullName evidence="2">3-hydroxyacyl-ACP dehydratase</fullName>
    </submittedName>
</protein>
<dbReference type="RefSeq" id="WP_196934038.1">
    <property type="nucleotide sequence ID" value="NZ_MU158697.1"/>
</dbReference>
<evidence type="ECO:0000259" key="1">
    <source>
        <dbReference type="Pfam" id="PF22818"/>
    </source>
</evidence>
<keyword evidence="3" id="KW-1185">Reference proteome</keyword>
<dbReference type="Gene3D" id="3.10.129.10">
    <property type="entry name" value="Hotdog Thioesterase"/>
    <property type="match status" value="1"/>
</dbReference>
<proteinExistence type="predicted"/>
<dbReference type="InterPro" id="IPR029069">
    <property type="entry name" value="HotDog_dom_sf"/>
</dbReference>
<name>A0A928YQ70_9SPHI</name>
<dbReference type="InterPro" id="IPR054545">
    <property type="entry name" value="ApeI-like"/>
</dbReference>
<gene>
    <name evidence="2" type="ORF">C4F49_09390</name>
</gene>
<feature type="domain" description="ApeI dehydratase-like" evidence="1">
    <location>
        <begin position="15"/>
        <end position="93"/>
    </location>
</feature>
<dbReference type="GO" id="GO:0016829">
    <property type="term" value="F:lyase activity"/>
    <property type="evidence" value="ECO:0007669"/>
    <property type="project" value="UniProtKB-KW"/>
</dbReference>
<evidence type="ECO:0000313" key="3">
    <source>
        <dbReference type="Proteomes" id="UP000616201"/>
    </source>
</evidence>
<dbReference type="EMBL" id="PRDK01000005">
    <property type="protein sequence ID" value="MBE8713891.1"/>
    <property type="molecule type" value="Genomic_DNA"/>
</dbReference>
<dbReference type="Pfam" id="PF22818">
    <property type="entry name" value="ApeI-like"/>
    <property type="match status" value="1"/>
</dbReference>
<evidence type="ECO:0000313" key="2">
    <source>
        <dbReference type="EMBL" id="MBE8713891.1"/>
    </source>
</evidence>
<dbReference type="SUPFAM" id="SSF54637">
    <property type="entry name" value="Thioesterase/thiol ester dehydrase-isomerase"/>
    <property type="match status" value="1"/>
</dbReference>
<comment type="caution">
    <text evidence="2">The sequence shown here is derived from an EMBL/GenBank/DDBJ whole genome shotgun (WGS) entry which is preliminary data.</text>
</comment>
<dbReference type="AlphaFoldDB" id="A0A928YQ70"/>
<sequence>MLLEDFYQVNQFTQEAETKYSIEIQLNKLHAIFKGHFPGNPITPGVCMIQMIKELCERITEQELFMHQVNMIKFMALINPELNPNLRLEIDIQPSDESNLKVKNNIYMDDVLAMKFSGSFKLKN</sequence>
<dbReference type="Proteomes" id="UP000616201">
    <property type="component" value="Unassembled WGS sequence"/>
</dbReference>
<organism evidence="2 3">
    <name type="scientific">Sphingobacterium hungaricum</name>
    <dbReference type="NCBI Taxonomy" id="2082723"/>
    <lineage>
        <taxon>Bacteria</taxon>
        <taxon>Pseudomonadati</taxon>
        <taxon>Bacteroidota</taxon>
        <taxon>Sphingobacteriia</taxon>
        <taxon>Sphingobacteriales</taxon>
        <taxon>Sphingobacteriaceae</taxon>
        <taxon>Sphingobacterium</taxon>
    </lineage>
</organism>
<reference evidence="2" key="1">
    <citation type="submission" date="2018-02" db="EMBL/GenBank/DDBJ databases">
        <authorList>
            <person name="Vasarhelyi B.M."/>
            <person name="Deshmukh S."/>
            <person name="Balint B."/>
            <person name="Kukolya J."/>
        </authorList>
    </citation>
    <scope>NUCLEOTIDE SEQUENCE</scope>
    <source>
        <strain evidence="2">KB22</strain>
    </source>
</reference>
<accession>A0A928YQ70</accession>